<feature type="compositionally biased region" description="Polar residues" evidence="7">
    <location>
        <begin position="530"/>
        <end position="553"/>
    </location>
</feature>
<dbReference type="Gene3D" id="2.60.120.10">
    <property type="entry name" value="Jelly Rolls"/>
    <property type="match status" value="1"/>
</dbReference>
<dbReference type="InterPro" id="IPR018490">
    <property type="entry name" value="cNMP-bd_dom_sf"/>
</dbReference>
<dbReference type="EMBL" id="CAUYUJ010014773">
    <property type="protein sequence ID" value="CAK0845886.1"/>
    <property type="molecule type" value="Genomic_DNA"/>
</dbReference>
<feature type="transmembrane region" description="Helical" evidence="8">
    <location>
        <begin position="741"/>
        <end position="764"/>
    </location>
</feature>
<dbReference type="InterPro" id="IPR050818">
    <property type="entry name" value="KCNH_animal-type"/>
</dbReference>
<comment type="subcellular location">
    <subcellularLocation>
        <location evidence="1">Membrane</location>
        <topology evidence="1">Multi-pass membrane protein</topology>
    </subcellularLocation>
</comment>
<evidence type="ECO:0000256" key="1">
    <source>
        <dbReference type="ARBA" id="ARBA00004141"/>
    </source>
</evidence>
<dbReference type="InterPro" id="IPR005821">
    <property type="entry name" value="Ion_trans_dom"/>
</dbReference>
<feature type="compositionally biased region" description="Polar residues" evidence="7">
    <location>
        <begin position="514"/>
        <end position="523"/>
    </location>
</feature>
<keyword evidence="11" id="KW-1185">Reference proteome</keyword>
<keyword evidence="5" id="KW-0406">Ion transport</keyword>
<evidence type="ECO:0000256" key="7">
    <source>
        <dbReference type="SAM" id="MobiDB-lite"/>
    </source>
</evidence>
<dbReference type="PROSITE" id="PS50042">
    <property type="entry name" value="CNMP_BINDING_3"/>
    <property type="match status" value="1"/>
</dbReference>
<dbReference type="SUPFAM" id="SSF51206">
    <property type="entry name" value="cAMP-binding domain-like"/>
    <property type="match status" value="1"/>
</dbReference>
<feature type="compositionally biased region" description="Acidic residues" evidence="7">
    <location>
        <begin position="557"/>
        <end position="566"/>
    </location>
</feature>
<feature type="region of interest" description="Disordered" evidence="7">
    <location>
        <begin position="510"/>
        <end position="610"/>
    </location>
</feature>
<dbReference type="CDD" id="cd00038">
    <property type="entry name" value="CAP_ED"/>
    <property type="match status" value="1"/>
</dbReference>
<keyword evidence="6 8" id="KW-0472">Membrane</keyword>
<protein>
    <recommendedName>
        <fullName evidence="9">Cyclic nucleotide-binding domain-containing protein</fullName>
    </recommendedName>
</protein>
<dbReference type="PANTHER" id="PTHR10217">
    <property type="entry name" value="VOLTAGE AND LIGAND GATED POTASSIUM CHANNEL"/>
    <property type="match status" value="1"/>
</dbReference>
<proteinExistence type="predicted"/>
<evidence type="ECO:0000256" key="2">
    <source>
        <dbReference type="ARBA" id="ARBA00022448"/>
    </source>
</evidence>
<dbReference type="InterPro" id="IPR000595">
    <property type="entry name" value="cNMP-bd_dom"/>
</dbReference>
<feature type="domain" description="Cyclic nucleotide-binding" evidence="9">
    <location>
        <begin position="1048"/>
        <end position="1141"/>
    </location>
</feature>
<evidence type="ECO:0000256" key="8">
    <source>
        <dbReference type="SAM" id="Phobius"/>
    </source>
</evidence>
<evidence type="ECO:0000313" key="11">
    <source>
        <dbReference type="Proteomes" id="UP001189429"/>
    </source>
</evidence>
<keyword evidence="3 8" id="KW-0812">Transmembrane</keyword>
<organism evidence="10 11">
    <name type="scientific">Prorocentrum cordatum</name>
    <dbReference type="NCBI Taxonomy" id="2364126"/>
    <lineage>
        <taxon>Eukaryota</taxon>
        <taxon>Sar</taxon>
        <taxon>Alveolata</taxon>
        <taxon>Dinophyceae</taxon>
        <taxon>Prorocentrales</taxon>
        <taxon>Prorocentraceae</taxon>
        <taxon>Prorocentrum</taxon>
    </lineage>
</organism>
<evidence type="ECO:0000256" key="4">
    <source>
        <dbReference type="ARBA" id="ARBA00022989"/>
    </source>
</evidence>
<dbReference type="Gene3D" id="1.10.287.70">
    <property type="match status" value="1"/>
</dbReference>
<name>A0ABN9TIU7_9DINO</name>
<dbReference type="PANTHER" id="PTHR10217:SF435">
    <property type="entry name" value="POTASSIUM VOLTAGE-GATED CHANNEL PROTEIN EAG"/>
    <property type="match status" value="1"/>
</dbReference>
<sequence length="1444" mass="161596">MSEMPTRYSRATETATCIDRAFVSLPPQYLEQLICDFEVHREAANYADWRLSDHAAAVLRIRPRIAIERDAQSIPKHIFKSPMYAATLGTLMDALDLVTLPPEQRLSETKRMMKEAARLTQNALSKLPLGTEMGSPETLEARRLIVIENSAIVRLVDATSFEHEYHDLNRRWHERQVQLAAWRVKQNESPERADVLQRLEALARRRAALWAPFRKRLVLNGLQLHSGGPDGPVARQPGGIADALLKYWAPVFLGAECDASALDEFLDSAMPSMPLVDLATPARLPRPRAMDHVYPVMLKLFEGTVMAPGLNASDFACLPKGSPEEGRSDLVDCVRQPHQTRPLSLNSQDSKAIASAINWNLKRVAERATDEVQQGFISGRNFIKHILVMDTECRIASMGPGAVANHPVFISFDFSSALASLNRTYLSKVLVAALSLQAVKCVIVPLWADLTDEPDAPPGSQVALSSMPERVDATSLAARLGALEDSQREICGILRGLDAKLDAVIATSAVAPAPQQSQTQPRSSHLHRGSNLSNNTPVNTCSPPPASVQSPTSADQAGEEEQDDDASMFGGSGGYRLRMRSGYGVLPNRRNSSASDGSALTRGSLSRRPSVVRKMRRRPTYMLDAAIQGGRGAPNVHQHGPWPGQQQALDWCVRRPGQARRAFAPIPGQRWARPNSELMYWASSPGGEEAAQVPLTRFRAWNPDSRSRTFYNFLTVLVLLYDAFVLPIMVAWDFDHTSNPVLFGVLATSIFWTIDLPLCFITGFRDKGAILNLDVRACTRRYLSSWFAVDLLVVVNDWVSELEGSLRNLRFLRLVRIVRVGKQSVRVYGWAQKLKVAIHSEELHLASDVLLIFLAILWANHVVCCIWYAIGRYAEPDTGYTWLSEPEYSAAGFHYEYWTSLHWAFTQMTPGSMEVFPASTDERIFNVATLFLGLLCGSTLVATLTSMMTQYKIRLQGSADKFNRLQKFLAQEEIDQGLAMAIKLQVKVRLAETEQVRQQDVEYLNLAPKSLQESLWHFRCMKKMSDHVLWNAMNRFDSGSIHAVCYRSIVETKLDKEDLLFEDGADGDSMYFVSSGQLKYRPGELAAEVDLPDVHPRLLVKPGGWCSEPALWTDWSHVGTMEAVSTCDTLQISCPRLMRALDRMPEILEITSDYCRAFHGYLEDIVRLSDLPGVVDYHELMLGLGITSRVKLADPLIQKLRSRTFFSQKAIDLLEAEIADGKCNITDVGSEMVRTVFVVALRIQRGPRDQRILVKVGEVLRENGDVVPYCVLPGIKRGEQRCSKEVVDLLLETELLELKDHVQVDYTVPPEQVPIIQTSDQYHIRTRYLRTTFSASMAGEEADKGLAWTTIANLRTFGPRRSKESASFGPRRSKESALSEVRHRAAEILNRQDRVLVLKCQGENRAACKLYLWLAQQEFDELSQDSAKPVLKQWAGDLDCSELC</sequence>
<reference evidence="10" key="1">
    <citation type="submission" date="2023-10" db="EMBL/GenBank/DDBJ databases">
        <authorList>
            <person name="Chen Y."/>
            <person name="Shah S."/>
            <person name="Dougan E. K."/>
            <person name="Thang M."/>
            <person name="Chan C."/>
        </authorList>
    </citation>
    <scope>NUCLEOTIDE SEQUENCE [LARGE SCALE GENOMIC DNA]</scope>
</reference>
<accession>A0ABN9TIU7</accession>
<dbReference type="InterPro" id="IPR014710">
    <property type="entry name" value="RmlC-like_jellyroll"/>
</dbReference>
<dbReference type="SUPFAM" id="SSF81324">
    <property type="entry name" value="Voltage-gated potassium channels"/>
    <property type="match status" value="1"/>
</dbReference>
<evidence type="ECO:0000256" key="5">
    <source>
        <dbReference type="ARBA" id="ARBA00023065"/>
    </source>
</evidence>
<evidence type="ECO:0000256" key="6">
    <source>
        <dbReference type="ARBA" id="ARBA00023136"/>
    </source>
</evidence>
<feature type="compositionally biased region" description="Polar residues" evidence="7">
    <location>
        <begin position="589"/>
        <end position="604"/>
    </location>
</feature>
<feature type="transmembrane region" description="Helical" evidence="8">
    <location>
        <begin position="924"/>
        <end position="944"/>
    </location>
</feature>
<feature type="transmembrane region" description="Helical" evidence="8">
    <location>
        <begin position="709"/>
        <end position="729"/>
    </location>
</feature>
<comment type="caution">
    <text evidence="10">The sequence shown here is derived from an EMBL/GenBank/DDBJ whole genome shotgun (WGS) entry which is preliminary data.</text>
</comment>
<keyword evidence="2" id="KW-0813">Transport</keyword>
<dbReference type="Pfam" id="PF00520">
    <property type="entry name" value="Ion_trans"/>
    <property type="match status" value="1"/>
</dbReference>
<evidence type="ECO:0000259" key="9">
    <source>
        <dbReference type="PROSITE" id="PS50042"/>
    </source>
</evidence>
<gene>
    <name evidence="10" type="ORF">PCOR1329_LOCUS39536</name>
</gene>
<feature type="transmembrane region" description="Helical" evidence="8">
    <location>
        <begin position="849"/>
        <end position="870"/>
    </location>
</feature>
<keyword evidence="4 8" id="KW-1133">Transmembrane helix</keyword>
<dbReference type="Proteomes" id="UP001189429">
    <property type="component" value="Unassembled WGS sequence"/>
</dbReference>
<evidence type="ECO:0000313" key="10">
    <source>
        <dbReference type="EMBL" id="CAK0845886.1"/>
    </source>
</evidence>
<evidence type="ECO:0000256" key="3">
    <source>
        <dbReference type="ARBA" id="ARBA00022692"/>
    </source>
</evidence>